<name>A0A438GZF3_VITVI</name>
<feature type="region of interest" description="Disordered" evidence="4">
    <location>
        <begin position="657"/>
        <end position="736"/>
    </location>
</feature>
<reference evidence="5 6" key="1">
    <citation type="journal article" date="2018" name="PLoS Genet.">
        <title>Population sequencing reveals clonal diversity and ancestral inbreeding in the grapevine cultivar Chardonnay.</title>
        <authorList>
            <person name="Roach M.J."/>
            <person name="Johnson D.L."/>
            <person name="Bohlmann J."/>
            <person name="van Vuuren H.J."/>
            <person name="Jones S.J."/>
            <person name="Pretorius I.S."/>
            <person name="Schmidt S.A."/>
            <person name="Borneman A.R."/>
        </authorList>
    </citation>
    <scope>NUCLEOTIDE SEQUENCE [LARGE SCALE GENOMIC DNA]</scope>
    <source>
        <strain evidence="6">cv. Chardonnay</strain>
        <tissue evidence="5">Leaf</tissue>
    </source>
</reference>
<gene>
    <name evidence="5" type="primary">CENPC_1</name>
    <name evidence="5" type="ORF">CK203_043000</name>
</gene>
<comment type="subcellular location">
    <subcellularLocation>
        <location evidence="1">Nucleus</location>
    </subcellularLocation>
</comment>
<dbReference type="GO" id="GO:0051382">
    <property type="term" value="P:kinetochore assembly"/>
    <property type="evidence" value="ECO:0007669"/>
    <property type="project" value="InterPro"/>
</dbReference>
<evidence type="ECO:0000256" key="3">
    <source>
        <dbReference type="ARBA" id="ARBA00023242"/>
    </source>
</evidence>
<feature type="compositionally biased region" description="Basic and acidic residues" evidence="4">
    <location>
        <begin position="704"/>
        <end position="724"/>
    </location>
</feature>
<dbReference type="AlphaFoldDB" id="A0A438GZF3"/>
<organism evidence="5 6">
    <name type="scientific">Vitis vinifera</name>
    <name type="common">Grape</name>
    <dbReference type="NCBI Taxonomy" id="29760"/>
    <lineage>
        <taxon>Eukaryota</taxon>
        <taxon>Viridiplantae</taxon>
        <taxon>Streptophyta</taxon>
        <taxon>Embryophyta</taxon>
        <taxon>Tracheophyta</taxon>
        <taxon>Spermatophyta</taxon>
        <taxon>Magnoliopsida</taxon>
        <taxon>eudicotyledons</taxon>
        <taxon>Gunneridae</taxon>
        <taxon>Pentapetalae</taxon>
        <taxon>rosids</taxon>
        <taxon>Vitales</taxon>
        <taxon>Vitaceae</taxon>
        <taxon>Viteae</taxon>
        <taxon>Vitis</taxon>
    </lineage>
</organism>
<dbReference type="GO" id="GO:0000776">
    <property type="term" value="C:kinetochore"/>
    <property type="evidence" value="ECO:0007669"/>
    <property type="project" value="InterPro"/>
</dbReference>
<evidence type="ECO:0000256" key="1">
    <source>
        <dbReference type="ARBA" id="ARBA00004123"/>
    </source>
</evidence>
<dbReference type="GO" id="GO:0005634">
    <property type="term" value="C:nucleus"/>
    <property type="evidence" value="ECO:0007669"/>
    <property type="project" value="UniProtKB-SubCell"/>
</dbReference>
<protein>
    <submittedName>
        <fullName evidence="5">Centromere protein C</fullName>
    </submittedName>
</protein>
<comment type="caution">
    <text evidence="5">The sequence shown here is derived from an EMBL/GenBank/DDBJ whole genome shotgun (WGS) entry which is preliminary data.</text>
</comment>
<feature type="compositionally biased region" description="Polar residues" evidence="4">
    <location>
        <begin position="657"/>
        <end position="667"/>
    </location>
</feature>
<proteinExistence type="inferred from homology"/>
<feature type="region of interest" description="Disordered" evidence="4">
    <location>
        <begin position="79"/>
        <end position="109"/>
    </location>
</feature>
<comment type="similarity">
    <text evidence="2">Belongs to the CENP-C/MIF2 family.</text>
</comment>
<accession>A0A438GZF3</accession>
<dbReference type="PANTHER" id="PTHR16684">
    <property type="entry name" value="CENTROMERE PROTEIN C"/>
    <property type="match status" value="1"/>
</dbReference>
<dbReference type="Proteomes" id="UP000288805">
    <property type="component" value="Unassembled WGS sequence"/>
</dbReference>
<dbReference type="EMBL" id="QGNW01000310">
    <property type="protein sequence ID" value="RVW77622.1"/>
    <property type="molecule type" value="Genomic_DNA"/>
</dbReference>
<feature type="compositionally biased region" description="Basic and acidic residues" evidence="4">
    <location>
        <begin position="94"/>
        <end position="105"/>
    </location>
</feature>
<dbReference type="GO" id="GO:0019237">
    <property type="term" value="F:centromeric DNA binding"/>
    <property type="evidence" value="ECO:0007669"/>
    <property type="project" value="InterPro"/>
</dbReference>
<evidence type="ECO:0000313" key="6">
    <source>
        <dbReference type="Proteomes" id="UP000288805"/>
    </source>
</evidence>
<keyword evidence="3" id="KW-0539">Nucleus</keyword>
<sequence>MANDRRSSDLADPLLGYFGLSLFPRTFRDSSTVSKPSGHDNIESLHSYLQSMALRSPTKLLEQAKSILDGGSELLNPNFPSDVASEDNCGPISEKLKENPPERRPALGRKRARFSLKPDSSQPTMVLEPSLDIDKLQDPEEYFLAHEKLENAKKELQRQRGGVLMDLNHYNLSTTARHRRPGILGRSVSYKHHYSSLVSDNDENLMPSPATVEQKIVSPSNYSSQVEMVDPNVALQERELTETVDPSVESLERELTVSVTQAENKVDEILDELLSGNCQDLDGDGALTFLQERLQIKPIDLDKLCLPELHDIQRNDFKSSGGNWLRHRDSLSDIKTMLEGLSSKTPIKKGQVVESFVHTLASPTPPKSPFASICLLKRHILQSNLTSDPFSVLKVNLSPARNSSTVKSSDKQSDQIDNGKELSFSAKLKSVILEGDDIAVANKSSHEVVHVITGDSTPPFEKAVNNDSRRLGVGINSGLSGSHADLDGNIRSNDVDDLRRLDADTDVQINRTNELEDNSSTVKSSDKQSDQIDNGKELSFSAKLKSVILDDIAVANKSSHEVVHVITGDSTPPSEKAVNNDSRRLGVGINSGLSGSHADLDGNIRSNNVDDLRRLDADTDVQINRTNELEDKVGDMLQEAEPHAHPDQNIEDSTLEQLNSSESQGDQPTPAVVEAHDMDGPSKTGDDDPEQCTEKMLEPSGESLNKRSKEKTPPHRERKRKEISGRQSLAGAGTLWSSGVRRSTRIKMRPLEYWKGERKEMGDLNVVDTSEKVSNGVLKDGLTTVIGVKYVSPAKGDGKPTIKVKSYVSDEYKELVDLAALH</sequence>
<evidence type="ECO:0000256" key="4">
    <source>
        <dbReference type="SAM" id="MobiDB-lite"/>
    </source>
</evidence>
<dbReference type="PANTHER" id="PTHR16684:SF11">
    <property type="entry name" value="CENTROMERE PROTEIN C"/>
    <property type="match status" value="1"/>
</dbReference>
<feature type="compositionally biased region" description="Basic and acidic residues" evidence="4">
    <location>
        <begin position="674"/>
        <end position="697"/>
    </location>
</feature>
<dbReference type="InterPro" id="IPR028386">
    <property type="entry name" value="CENP-C/Mif2/cnp3"/>
</dbReference>
<evidence type="ECO:0000313" key="5">
    <source>
        <dbReference type="EMBL" id="RVW77622.1"/>
    </source>
</evidence>
<evidence type="ECO:0000256" key="2">
    <source>
        <dbReference type="ARBA" id="ARBA00010291"/>
    </source>
</evidence>